<dbReference type="EMBL" id="WHUW01000470">
    <property type="protein sequence ID" value="KAF8414601.1"/>
    <property type="molecule type" value="Genomic_DNA"/>
</dbReference>
<evidence type="ECO:0000256" key="4">
    <source>
        <dbReference type="ARBA" id="ARBA00023136"/>
    </source>
</evidence>
<dbReference type="AlphaFoldDB" id="A0AAD4B8W1"/>
<keyword evidence="4 5" id="KW-0472">Membrane</keyword>
<proteinExistence type="predicted"/>
<reference evidence="7" key="2">
    <citation type="journal article" date="2020" name="Nat. Commun.">
        <title>Large-scale genome sequencing of mycorrhizal fungi provides insights into the early evolution of symbiotic traits.</title>
        <authorList>
            <person name="Miyauchi S."/>
            <person name="Kiss E."/>
            <person name="Kuo A."/>
            <person name="Drula E."/>
            <person name="Kohler A."/>
            <person name="Sanchez-Garcia M."/>
            <person name="Morin E."/>
            <person name="Andreopoulos B."/>
            <person name="Barry K.W."/>
            <person name="Bonito G."/>
            <person name="Buee M."/>
            <person name="Carver A."/>
            <person name="Chen C."/>
            <person name="Cichocki N."/>
            <person name="Clum A."/>
            <person name="Culley D."/>
            <person name="Crous P.W."/>
            <person name="Fauchery L."/>
            <person name="Girlanda M."/>
            <person name="Hayes R.D."/>
            <person name="Keri Z."/>
            <person name="LaButti K."/>
            <person name="Lipzen A."/>
            <person name="Lombard V."/>
            <person name="Magnuson J."/>
            <person name="Maillard F."/>
            <person name="Murat C."/>
            <person name="Nolan M."/>
            <person name="Ohm R.A."/>
            <person name="Pangilinan J."/>
            <person name="Pereira M.F."/>
            <person name="Perotto S."/>
            <person name="Peter M."/>
            <person name="Pfister S."/>
            <person name="Riley R."/>
            <person name="Sitrit Y."/>
            <person name="Stielow J.B."/>
            <person name="Szollosi G."/>
            <person name="Zifcakova L."/>
            <person name="Stursova M."/>
            <person name="Spatafora J.W."/>
            <person name="Tedersoo L."/>
            <person name="Vaario L.M."/>
            <person name="Yamada A."/>
            <person name="Yan M."/>
            <person name="Wang P."/>
            <person name="Xu J."/>
            <person name="Bruns T."/>
            <person name="Baldrian P."/>
            <person name="Vilgalys R."/>
            <person name="Dunand C."/>
            <person name="Henrissat B."/>
            <person name="Grigoriev I.V."/>
            <person name="Hibbett D."/>
            <person name="Nagy L.G."/>
            <person name="Martin F.M."/>
        </authorList>
    </citation>
    <scope>NUCLEOTIDE SEQUENCE</scope>
    <source>
        <strain evidence="7">BED1</strain>
    </source>
</reference>
<comment type="subcellular location">
    <subcellularLocation>
        <location evidence="1">Membrane</location>
        <topology evidence="1">Multi-pass membrane protein</topology>
    </subcellularLocation>
</comment>
<evidence type="ECO:0000313" key="7">
    <source>
        <dbReference type="EMBL" id="KAF8414601.1"/>
    </source>
</evidence>
<feature type="domain" description="Wax synthase" evidence="6">
    <location>
        <begin position="20"/>
        <end position="61"/>
    </location>
</feature>
<evidence type="ECO:0000256" key="3">
    <source>
        <dbReference type="ARBA" id="ARBA00022989"/>
    </source>
</evidence>
<dbReference type="Pfam" id="PF13813">
    <property type="entry name" value="MBOAT_2"/>
    <property type="match status" value="1"/>
</dbReference>
<keyword evidence="3 5" id="KW-1133">Transmembrane helix</keyword>
<evidence type="ECO:0000256" key="5">
    <source>
        <dbReference type="SAM" id="Phobius"/>
    </source>
</evidence>
<reference evidence="7" key="1">
    <citation type="submission" date="2019-10" db="EMBL/GenBank/DDBJ databases">
        <authorList>
            <consortium name="DOE Joint Genome Institute"/>
            <person name="Kuo A."/>
            <person name="Miyauchi S."/>
            <person name="Kiss E."/>
            <person name="Drula E."/>
            <person name="Kohler A."/>
            <person name="Sanchez-Garcia M."/>
            <person name="Andreopoulos B."/>
            <person name="Barry K.W."/>
            <person name="Bonito G."/>
            <person name="Buee M."/>
            <person name="Carver A."/>
            <person name="Chen C."/>
            <person name="Cichocki N."/>
            <person name="Clum A."/>
            <person name="Culley D."/>
            <person name="Crous P.W."/>
            <person name="Fauchery L."/>
            <person name="Girlanda M."/>
            <person name="Hayes R."/>
            <person name="Keri Z."/>
            <person name="LaButti K."/>
            <person name="Lipzen A."/>
            <person name="Lombard V."/>
            <person name="Magnuson J."/>
            <person name="Maillard F."/>
            <person name="Morin E."/>
            <person name="Murat C."/>
            <person name="Nolan M."/>
            <person name="Ohm R."/>
            <person name="Pangilinan J."/>
            <person name="Pereira M."/>
            <person name="Perotto S."/>
            <person name="Peter M."/>
            <person name="Riley R."/>
            <person name="Sitrit Y."/>
            <person name="Stielow B."/>
            <person name="Szollosi G."/>
            <person name="Zifcakova L."/>
            <person name="Stursova M."/>
            <person name="Spatafora J.W."/>
            <person name="Tedersoo L."/>
            <person name="Vaario L.-M."/>
            <person name="Yamada A."/>
            <person name="Yan M."/>
            <person name="Wang P."/>
            <person name="Xu J."/>
            <person name="Bruns T."/>
            <person name="Baldrian P."/>
            <person name="Vilgalys R."/>
            <person name="Henrissat B."/>
            <person name="Grigoriev I.V."/>
            <person name="Hibbett D."/>
            <person name="Nagy L.G."/>
            <person name="Martin F.M."/>
        </authorList>
    </citation>
    <scope>NUCLEOTIDE SEQUENCE</scope>
    <source>
        <strain evidence="7">BED1</strain>
    </source>
</reference>
<evidence type="ECO:0000259" key="6">
    <source>
        <dbReference type="Pfam" id="PF13813"/>
    </source>
</evidence>
<evidence type="ECO:0000313" key="8">
    <source>
        <dbReference type="Proteomes" id="UP001194468"/>
    </source>
</evidence>
<dbReference type="Proteomes" id="UP001194468">
    <property type="component" value="Unassembled WGS sequence"/>
</dbReference>
<dbReference type="InterPro" id="IPR032805">
    <property type="entry name" value="Wax_synthase_dom"/>
</dbReference>
<keyword evidence="8" id="KW-1185">Reference proteome</keyword>
<name>A0AAD4B8W1_BOLED</name>
<protein>
    <recommendedName>
        <fullName evidence="6">Wax synthase domain-containing protein</fullName>
    </recommendedName>
</protein>
<evidence type="ECO:0000256" key="1">
    <source>
        <dbReference type="ARBA" id="ARBA00004141"/>
    </source>
</evidence>
<feature type="transmembrane region" description="Helical" evidence="5">
    <location>
        <begin position="46"/>
        <end position="73"/>
    </location>
</feature>
<dbReference type="GO" id="GO:0016020">
    <property type="term" value="C:membrane"/>
    <property type="evidence" value="ECO:0007669"/>
    <property type="project" value="UniProtKB-SubCell"/>
</dbReference>
<sequence length="137" mass="15618">MQMIYDLCTVFGILLLGQDPAAFDPSWRATSLRDFWGRRWRQFLRYTFLLLGGYPLSLIWGRSGVVIGPFLAVAPNRNAYIGWPGGILVDACWDGRPYPWLTGRWVGRVIGWVWTILCNESLALLGYKDSANGVRYN</sequence>
<comment type="caution">
    <text evidence="7">The sequence shown here is derived from an EMBL/GenBank/DDBJ whole genome shotgun (WGS) entry which is preliminary data.</text>
</comment>
<accession>A0AAD4B8W1</accession>
<gene>
    <name evidence="7" type="ORF">L210DRAFT_3591441</name>
</gene>
<organism evidence="7 8">
    <name type="scientific">Boletus edulis BED1</name>
    <dbReference type="NCBI Taxonomy" id="1328754"/>
    <lineage>
        <taxon>Eukaryota</taxon>
        <taxon>Fungi</taxon>
        <taxon>Dikarya</taxon>
        <taxon>Basidiomycota</taxon>
        <taxon>Agaricomycotina</taxon>
        <taxon>Agaricomycetes</taxon>
        <taxon>Agaricomycetidae</taxon>
        <taxon>Boletales</taxon>
        <taxon>Boletineae</taxon>
        <taxon>Boletaceae</taxon>
        <taxon>Boletoideae</taxon>
        <taxon>Boletus</taxon>
    </lineage>
</organism>
<evidence type="ECO:0000256" key="2">
    <source>
        <dbReference type="ARBA" id="ARBA00022692"/>
    </source>
</evidence>
<keyword evidence="2 5" id="KW-0812">Transmembrane</keyword>